<sequence length="323" mass="35473">MIQASSSAGQVYTDLNALQGIRTLGKQDKSAALMEVAKQFESMFVNMMLSSMRQANSAFSEDSLLSSPQSDFYQNMYDQQLGLSLSTGRGLGLADVIHRQLLDNYGNEQTAVELDHSKLADRRLAQSAIRWQQAVDQVEAVLAQEPSEAAVVEGSKGQQFATPQAFVAALYPQAREVAEQLGVDAKAIVAQAALETGWGKHMIRSDDGRNSYNFFGIKADSRWSGDSVEVTTHEYRDGVAVKEKARFRSYDSMQAGLQDYALFLQNHTRYQDAIHQGLDGSQYGHALQRAGYATDPAYGQKIERISSGDLLQQAVQALEVNDG</sequence>
<keyword evidence="13" id="KW-0966">Cell projection</keyword>
<evidence type="ECO:0000256" key="11">
    <source>
        <dbReference type="ARBA" id="ARBA00030835"/>
    </source>
</evidence>
<comment type="similarity">
    <text evidence="4">In the C-terminal section; belongs to the glycosyl hydrolase 73 family.</text>
</comment>
<evidence type="ECO:0000256" key="7">
    <source>
        <dbReference type="ARBA" id="ARBA00022795"/>
    </source>
</evidence>
<dbReference type="RefSeq" id="WP_094061776.1">
    <property type="nucleotide sequence ID" value="NZ_CP022530.1"/>
</dbReference>
<dbReference type="GO" id="GO:0071973">
    <property type="term" value="P:bacterial-type flagellum-dependent cell motility"/>
    <property type="evidence" value="ECO:0007669"/>
    <property type="project" value="TreeGrafter"/>
</dbReference>
<dbReference type="GO" id="GO:0016798">
    <property type="term" value="F:hydrolase activity, acting on glycosyl bonds"/>
    <property type="evidence" value="ECO:0007669"/>
    <property type="project" value="UniProtKB-KW"/>
</dbReference>
<dbReference type="InterPro" id="IPR002901">
    <property type="entry name" value="MGlyc_endo_b_GlcNAc-like_dom"/>
</dbReference>
<dbReference type="PANTHER" id="PTHR33308:SF9">
    <property type="entry name" value="PEPTIDOGLYCAN HYDROLASE FLGJ"/>
    <property type="match status" value="1"/>
</dbReference>
<dbReference type="Gene3D" id="2.10.70.40">
    <property type="entry name" value="peptidoglycan hydrolase"/>
    <property type="match status" value="1"/>
</dbReference>
<evidence type="ECO:0000256" key="10">
    <source>
        <dbReference type="ARBA" id="ARBA00023316"/>
    </source>
</evidence>
<dbReference type="InterPro" id="IPR013377">
    <property type="entry name" value="FlgJ"/>
</dbReference>
<dbReference type="PANTHER" id="PTHR33308">
    <property type="entry name" value="PEPTIDOGLYCAN HYDROLASE FLGJ"/>
    <property type="match status" value="1"/>
</dbReference>
<dbReference type="AlphaFoldDB" id="A0A222FQ18"/>
<dbReference type="Proteomes" id="UP000202440">
    <property type="component" value="Chromosome"/>
</dbReference>
<organism evidence="13 14">
    <name type="scientific">Bacterioplanes sanyensis</name>
    <dbReference type="NCBI Taxonomy" id="1249553"/>
    <lineage>
        <taxon>Bacteria</taxon>
        <taxon>Pseudomonadati</taxon>
        <taxon>Pseudomonadota</taxon>
        <taxon>Gammaproteobacteria</taxon>
        <taxon>Oceanospirillales</taxon>
        <taxon>Oceanospirillaceae</taxon>
        <taxon>Bacterioplanes</taxon>
    </lineage>
</organism>
<evidence type="ECO:0000259" key="12">
    <source>
        <dbReference type="SMART" id="SM00047"/>
    </source>
</evidence>
<dbReference type="KEGG" id="bsan:CHH28_18930"/>
<evidence type="ECO:0000256" key="3">
    <source>
        <dbReference type="ARBA" id="ARBA00006880"/>
    </source>
</evidence>
<dbReference type="FunFam" id="2.10.70.40:FF:000001">
    <property type="entry name" value="Flagellar assembly peptidoglycan hydrolase FlgJ"/>
    <property type="match status" value="1"/>
</dbReference>
<evidence type="ECO:0000256" key="2">
    <source>
        <dbReference type="ARBA" id="ARBA00004418"/>
    </source>
</evidence>
<comment type="function">
    <text evidence="1">Flagellum-specific muramidase which hydrolyzes the peptidoglycan layer to assemble the rod structure in the periplasmic space.</text>
</comment>
<keyword evidence="10" id="KW-0961">Cell wall biogenesis/degradation</keyword>
<keyword evidence="8 13" id="KW-0378">Hydrolase</keyword>
<keyword evidence="13" id="KW-0969">Cilium</keyword>
<evidence type="ECO:0000256" key="6">
    <source>
        <dbReference type="ARBA" id="ARBA00022764"/>
    </source>
</evidence>
<dbReference type="NCBIfam" id="TIGR02541">
    <property type="entry name" value="flagell_FlgJ"/>
    <property type="match status" value="1"/>
</dbReference>
<dbReference type="GO" id="GO:0004040">
    <property type="term" value="F:amidase activity"/>
    <property type="evidence" value="ECO:0007669"/>
    <property type="project" value="InterPro"/>
</dbReference>
<dbReference type="Gene3D" id="1.10.530.10">
    <property type="match status" value="1"/>
</dbReference>
<proteinExistence type="inferred from homology"/>
<dbReference type="EMBL" id="CP022530">
    <property type="protein sequence ID" value="ASP40614.1"/>
    <property type="molecule type" value="Genomic_DNA"/>
</dbReference>
<reference evidence="13 14" key="1">
    <citation type="submission" date="2017-07" db="EMBL/GenBank/DDBJ databases">
        <title>Annotated genome sequence of Bacterioplanes sanyensis isolated from Red Sea.</title>
        <authorList>
            <person name="Rehman Z.U."/>
        </authorList>
    </citation>
    <scope>NUCLEOTIDE SEQUENCE [LARGE SCALE GENOMIC DNA]</scope>
    <source>
        <strain evidence="13 14">NV9</strain>
    </source>
</reference>
<comment type="subcellular location">
    <subcellularLocation>
        <location evidence="2">Periplasm</location>
    </subcellularLocation>
</comment>
<dbReference type="OrthoDB" id="289937at2"/>
<accession>A0A222FQ18</accession>
<evidence type="ECO:0000313" key="14">
    <source>
        <dbReference type="Proteomes" id="UP000202440"/>
    </source>
</evidence>
<evidence type="ECO:0000256" key="9">
    <source>
        <dbReference type="ARBA" id="ARBA00023295"/>
    </source>
</evidence>
<dbReference type="InterPro" id="IPR019301">
    <property type="entry name" value="Flagellar_prot_FlgJ_N"/>
</dbReference>
<keyword evidence="14" id="KW-1185">Reference proteome</keyword>
<dbReference type="Pfam" id="PF01832">
    <property type="entry name" value="Glucosaminidase"/>
    <property type="match status" value="1"/>
</dbReference>
<evidence type="ECO:0000256" key="4">
    <source>
        <dbReference type="ARBA" id="ARBA00007974"/>
    </source>
</evidence>
<keyword evidence="9" id="KW-0326">Glycosidase</keyword>
<dbReference type="GO" id="GO:0044780">
    <property type="term" value="P:bacterial-type flagellum assembly"/>
    <property type="evidence" value="ECO:0007669"/>
    <property type="project" value="InterPro"/>
</dbReference>
<comment type="similarity">
    <text evidence="3">In the N-terminal section; belongs to the FlgJ family.</text>
</comment>
<dbReference type="InterPro" id="IPR051056">
    <property type="entry name" value="Glycosyl_Hydrolase_73"/>
</dbReference>
<feature type="domain" description="Mannosyl-glycoprotein endo-beta-N-acetylglucosamidase-like" evidence="12">
    <location>
        <begin position="151"/>
        <end position="321"/>
    </location>
</feature>
<dbReference type="SMART" id="SM00047">
    <property type="entry name" value="LYZ2"/>
    <property type="match status" value="1"/>
</dbReference>
<dbReference type="GO" id="GO:0042597">
    <property type="term" value="C:periplasmic space"/>
    <property type="evidence" value="ECO:0007669"/>
    <property type="project" value="UniProtKB-SubCell"/>
</dbReference>
<name>A0A222FQ18_9GAMM</name>
<evidence type="ECO:0000256" key="5">
    <source>
        <dbReference type="ARBA" id="ARBA00013433"/>
    </source>
</evidence>
<keyword evidence="6" id="KW-0574">Periplasm</keyword>
<dbReference type="GO" id="GO:0071555">
    <property type="term" value="P:cell wall organization"/>
    <property type="evidence" value="ECO:0007669"/>
    <property type="project" value="UniProtKB-KW"/>
</dbReference>
<keyword evidence="13" id="KW-0282">Flagellum</keyword>
<dbReference type="Pfam" id="PF10135">
    <property type="entry name" value="Rod-binding"/>
    <property type="match status" value="1"/>
</dbReference>
<evidence type="ECO:0000256" key="1">
    <source>
        <dbReference type="ARBA" id="ARBA00002954"/>
    </source>
</evidence>
<evidence type="ECO:0000256" key="8">
    <source>
        <dbReference type="ARBA" id="ARBA00022801"/>
    </source>
</evidence>
<evidence type="ECO:0000313" key="13">
    <source>
        <dbReference type="EMBL" id="ASP40614.1"/>
    </source>
</evidence>
<keyword evidence="7" id="KW-1005">Bacterial flagellum biogenesis</keyword>
<gene>
    <name evidence="13" type="ORF">CHH28_18930</name>
</gene>
<protein>
    <recommendedName>
        <fullName evidence="5">Peptidoglycan hydrolase FlgJ</fullName>
    </recommendedName>
    <alternativeName>
        <fullName evidence="11">Muramidase FlgJ</fullName>
    </alternativeName>
</protein>
<dbReference type="PRINTS" id="PR01002">
    <property type="entry name" value="FLGFLGJ"/>
</dbReference>